<dbReference type="RefSeq" id="WP_090751097.1">
    <property type="nucleotide sequence ID" value="NZ_CZQA01000013.1"/>
</dbReference>
<protein>
    <submittedName>
        <fullName evidence="1">Putative NAD-dependent epimerase/dehydratase</fullName>
    </submittedName>
</protein>
<evidence type="ECO:0000313" key="1">
    <source>
        <dbReference type="EMBL" id="CUS39153.1"/>
    </source>
</evidence>
<accession>A0A0S4LNI5</accession>
<dbReference type="STRING" id="1742972.COMA1_70058"/>
<name>A0A0S4LNI5_9BACT</name>
<dbReference type="Gene3D" id="3.40.50.720">
    <property type="entry name" value="NAD(P)-binding Rossmann-like Domain"/>
    <property type="match status" value="1"/>
</dbReference>
<proteinExistence type="predicted"/>
<sequence>MHHSLTILGSGYSSKFFLPLATQQYAQVFATSRDPDRNLADLRAEQRIRFDLARPETWQLIPPATDLLWCFPAVPIEFVQQFADTASLRTRRLVVLGSTSAYVDSLSTTYPPPWVNETATIDLEQPRVQGEELLRTSYNATILRVSGIYGPRRSPMKWIRTGRVTRSRKFVNLIHVEDLATTCLAAIRQGEEGTIYNVSDGTPRTWDEICRTVERRWAVRSSVSPEPQPMGKRIANQRLCELLKADGVSLRYPDLYQALERIEEVSLSEAEPSR</sequence>
<dbReference type="SUPFAM" id="SSF51735">
    <property type="entry name" value="NAD(P)-binding Rossmann-fold domains"/>
    <property type="match status" value="1"/>
</dbReference>
<dbReference type="PANTHER" id="PTHR40129:SF2">
    <property type="entry name" value="KETOPANTOATE REDUCTASE N-TERMINAL DOMAIN-CONTAINING PROTEIN"/>
    <property type="match status" value="1"/>
</dbReference>
<dbReference type="InterPro" id="IPR036291">
    <property type="entry name" value="NAD(P)-bd_dom_sf"/>
</dbReference>
<evidence type="ECO:0000313" key="2">
    <source>
        <dbReference type="Proteomes" id="UP000199032"/>
    </source>
</evidence>
<dbReference type="PANTHER" id="PTHR40129">
    <property type="entry name" value="KETOPANTOATE REDUCTASE N-TERMINAL DOMAIN-CONTAINING PROTEIN"/>
    <property type="match status" value="1"/>
</dbReference>
<dbReference type="Proteomes" id="UP000199032">
    <property type="component" value="Unassembled WGS sequence"/>
</dbReference>
<dbReference type="AlphaFoldDB" id="A0A0S4LNI5"/>
<organism evidence="1 2">
    <name type="scientific">Candidatus Nitrospira nitrosa</name>
    <dbReference type="NCBI Taxonomy" id="1742972"/>
    <lineage>
        <taxon>Bacteria</taxon>
        <taxon>Pseudomonadati</taxon>
        <taxon>Nitrospirota</taxon>
        <taxon>Nitrospiria</taxon>
        <taxon>Nitrospirales</taxon>
        <taxon>Nitrospiraceae</taxon>
        <taxon>Nitrospira</taxon>
    </lineage>
</organism>
<reference evidence="1 2" key="1">
    <citation type="submission" date="2015-10" db="EMBL/GenBank/DDBJ databases">
        <authorList>
            <person name="Gilbert D.G."/>
        </authorList>
    </citation>
    <scope>NUCLEOTIDE SEQUENCE [LARGE SCALE GENOMIC DNA]</scope>
    <source>
        <strain evidence="1">COMA1</strain>
    </source>
</reference>
<keyword evidence="2" id="KW-1185">Reference proteome</keyword>
<gene>
    <name evidence="1" type="ORF">COMA1_70058</name>
</gene>
<dbReference type="OrthoDB" id="9808276at2"/>
<dbReference type="EMBL" id="CZQA01000013">
    <property type="protein sequence ID" value="CUS39153.1"/>
    <property type="molecule type" value="Genomic_DNA"/>
</dbReference>